<dbReference type="RefSeq" id="WP_129833482.1">
    <property type="nucleotide sequence ID" value="NZ_CP035704.1"/>
</dbReference>
<dbReference type="OrthoDB" id="9808891at2"/>
<dbReference type="Pfam" id="PF00254">
    <property type="entry name" value="FKBP_C"/>
    <property type="match status" value="1"/>
</dbReference>
<dbReference type="PROSITE" id="PS50059">
    <property type="entry name" value="FKBP_PPIASE"/>
    <property type="match status" value="1"/>
</dbReference>
<sequence>MKAETNSVVSFHYSLTDEAGEPIENSHEREPMSILLGAGNIIPGLESAMTGREAGDRFDVTVTPEQAYGERRDGFTQRVPKKYFELAQRLKPGMTTLLKTQDGSQRMVVVMKIGQSVIDVDLNHPMAGKTLNFAVEILDVRVASEEEIAHGHAHAEGGHQH</sequence>
<evidence type="ECO:0000256" key="3">
    <source>
        <dbReference type="ARBA" id="ARBA00006577"/>
    </source>
</evidence>
<evidence type="ECO:0000256" key="1">
    <source>
        <dbReference type="ARBA" id="ARBA00000971"/>
    </source>
</evidence>
<dbReference type="GO" id="GO:0003755">
    <property type="term" value="F:peptidyl-prolyl cis-trans isomerase activity"/>
    <property type="evidence" value="ECO:0007669"/>
    <property type="project" value="UniProtKB-UniRule"/>
</dbReference>
<dbReference type="Proteomes" id="UP000291562">
    <property type="component" value="Chromosome"/>
</dbReference>
<comment type="similarity">
    <text evidence="3 10">Belongs to the FKBP-type PPIase family.</text>
</comment>
<name>A0A411HKA1_9GAMM</name>
<evidence type="ECO:0000256" key="2">
    <source>
        <dbReference type="ARBA" id="ARBA00004496"/>
    </source>
</evidence>
<comment type="catalytic activity">
    <reaction evidence="1 9 10">
        <text>[protein]-peptidylproline (omega=180) = [protein]-peptidylproline (omega=0)</text>
        <dbReference type="Rhea" id="RHEA:16237"/>
        <dbReference type="Rhea" id="RHEA-COMP:10747"/>
        <dbReference type="Rhea" id="RHEA-COMP:10748"/>
        <dbReference type="ChEBI" id="CHEBI:83833"/>
        <dbReference type="ChEBI" id="CHEBI:83834"/>
        <dbReference type="EC" id="5.2.1.8"/>
    </reaction>
</comment>
<dbReference type="Gene3D" id="3.10.50.40">
    <property type="match status" value="1"/>
</dbReference>
<dbReference type="AlphaFoldDB" id="A0A411HKA1"/>
<feature type="domain" description="PPIase FKBP-type" evidence="11">
    <location>
        <begin position="6"/>
        <end position="80"/>
    </location>
</feature>
<keyword evidence="4" id="KW-0963">Cytoplasm</keyword>
<dbReference type="EC" id="5.2.1.8" evidence="10"/>
<protein>
    <recommendedName>
        <fullName evidence="10">Peptidyl-prolyl cis-trans isomerase</fullName>
        <ecNumber evidence="10">5.2.1.8</ecNumber>
    </recommendedName>
</protein>
<evidence type="ECO:0000256" key="9">
    <source>
        <dbReference type="PROSITE-ProRule" id="PRU00277"/>
    </source>
</evidence>
<dbReference type="KEGG" id="xbc:ELE36_11665"/>
<dbReference type="PANTHER" id="PTHR47861:SF3">
    <property type="entry name" value="FKBP-TYPE PEPTIDYL-PROLYL CIS-TRANS ISOMERASE SLYD"/>
    <property type="match status" value="1"/>
</dbReference>
<evidence type="ECO:0000313" key="12">
    <source>
        <dbReference type="EMBL" id="QBB70952.1"/>
    </source>
</evidence>
<keyword evidence="7 9" id="KW-0413">Isomerase</keyword>
<dbReference type="GO" id="GO:0042026">
    <property type="term" value="P:protein refolding"/>
    <property type="evidence" value="ECO:0007669"/>
    <property type="project" value="UniProtKB-ARBA"/>
</dbReference>
<accession>A0A411HKA1</accession>
<dbReference type="SUPFAM" id="SSF54534">
    <property type="entry name" value="FKBP-like"/>
    <property type="match status" value="1"/>
</dbReference>
<gene>
    <name evidence="12" type="ORF">ELE36_11665</name>
</gene>
<dbReference type="EMBL" id="CP035704">
    <property type="protein sequence ID" value="QBB70952.1"/>
    <property type="molecule type" value="Genomic_DNA"/>
</dbReference>
<dbReference type="InterPro" id="IPR046357">
    <property type="entry name" value="PPIase_dom_sf"/>
</dbReference>
<organism evidence="12 13">
    <name type="scientific">Pseudolysobacter antarcticus</name>
    <dbReference type="NCBI Taxonomy" id="2511995"/>
    <lineage>
        <taxon>Bacteria</taxon>
        <taxon>Pseudomonadati</taxon>
        <taxon>Pseudomonadota</taxon>
        <taxon>Gammaproteobacteria</taxon>
        <taxon>Lysobacterales</taxon>
        <taxon>Rhodanobacteraceae</taxon>
        <taxon>Pseudolysobacter</taxon>
    </lineage>
</organism>
<comment type="function">
    <text evidence="8">Also involved in hydrogenase metallocenter assembly, probably by participating in the nickel insertion step. This function in hydrogenase biosynthesis requires chaperone activity and the presence of the metal-binding domain, but not PPIase activity.</text>
</comment>
<evidence type="ECO:0000256" key="4">
    <source>
        <dbReference type="ARBA" id="ARBA00022490"/>
    </source>
</evidence>
<dbReference type="InterPro" id="IPR001179">
    <property type="entry name" value="PPIase_FKBP_dom"/>
</dbReference>
<proteinExistence type="inferred from homology"/>
<evidence type="ECO:0000259" key="11">
    <source>
        <dbReference type="PROSITE" id="PS50059"/>
    </source>
</evidence>
<evidence type="ECO:0000256" key="6">
    <source>
        <dbReference type="ARBA" id="ARBA00023186"/>
    </source>
</evidence>
<reference evidence="12 13" key="1">
    <citation type="submission" date="2019-01" db="EMBL/GenBank/DDBJ databases">
        <title>Pseudolysobacter antarctica gen. nov., sp. nov., isolated from Fildes Peninsula, Antarctica.</title>
        <authorList>
            <person name="Wei Z."/>
            <person name="Peng F."/>
        </authorList>
    </citation>
    <scope>NUCLEOTIDE SEQUENCE [LARGE SCALE GENOMIC DNA]</scope>
    <source>
        <strain evidence="12 13">AQ6-296</strain>
    </source>
</reference>
<dbReference type="PANTHER" id="PTHR47861">
    <property type="entry name" value="FKBP-TYPE PEPTIDYL-PROLYL CIS-TRANS ISOMERASE SLYD"/>
    <property type="match status" value="1"/>
</dbReference>
<evidence type="ECO:0000313" key="13">
    <source>
        <dbReference type="Proteomes" id="UP000291562"/>
    </source>
</evidence>
<keyword evidence="6" id="KW-0143">Chaperone</keyword>
<dbReference type="GO" id="GO:0005737">
    <property type="term" value="C:cytoplasm"/>
    <property type="evidence" value="ECO:0007669"/>
    <property type="project" value="UniProtKB-SubCell"/>
</dbReference>
<evidence type="ECO:0000256" key="10">
    <source>
        <dbReference type="RuleBase" id="RU003915"/>
    </source>
</evidence>
<comment type="subcellular location">
    <subcellularLocation>
        <location evidence="2">Cytoplasm</location>
    </subcellularLocation>
</comment>
<keyword evidence="5 9" id="KW-0697">Rotamase</keyword>
<evidence type="ECO:0000256" key="8">
    <source>
        <dbReference type="ARBA" id="ARBA00037071"/>
    </source>
</evidence>
<evidence type="ECO:0000256" key="5">
    <source>
        <dbReference type="ARBA" id="ARBA00023110"/>
    </source>
</evidence>
<evidence type="ECO:0000256" key="7">
    <source>
        <dbReference type="ARBA" id="ARBA00023235"/>
    </source>
</evidence>
<keyword evidence="13" id="KW-1185">Reference proteome</keyword>